<feature type="region of interest" description="Disordered" evidence="1">
    <location>
        <begin position="182"/>
        <end position="222"/>
    </location>
</feature>
<dbReference type="AlphaFoldDB" id="A0AAV6FSX3"/>
<dbReference type="Proteomes" id="UP000823561">
    <property type="component" value="Chromosome 21"/>
</dbReference>
<dbReference type="InterPro" id="IPR028092">
    <property type="entry name" value="RD3"/>
</dbReference>
<dbReference type="EMBL" id="JADWDJ010000021">
    <property type="protein sequence ID" value="KAG5263486.1"/>
    <property type="molecule type" value="Genomic_DNA"/>
</dbReference>
<dbReference type="PANTHER" id="PTHR28489:SF4">
    <property type="entry name" value="PROTEIN RD3-LIKE"/>
    <property type="match status" value="1"/>
</dbReference>
<proteinExistence type="predicted"/>
<evidence type="ECO:0008006" key="4">
    <source>
        <dbReference type="Google" id="ProtNLM"/>
    </source>
</evidence>
<accession>A0AAV6FSX3</accession>
<evidence type="ECO:0000313" key="3">
    <source>
        <dbReference type="Proteomes" id="UP000823561"/>
    </source>
</evidence>
<keyword evidence="3" id="KW-1185">Reference proteome</keyword>
<evidence type="ECO:0000256" key="1">
    <source>
        <dbReference type="SAM" id="MobiDB-lite"/>
    </source>
</evidence>
<protein>
    <recommendedName>
        <fullName evidence="4">Protein RD3-like</fullName>
    </recommendedName>
</protein>
<comment type="caution">
    <text evidence="2">The sequence shown here is derived from an EMBL/GenBank/DDBJ whole genome shotgun (WGS) entry which is preliminary data.</text>
</comment>
<gene>
    <name evidence="2" type="ORF">AALO_G00265370</name>
</gene>
<evidence type="ECO:0000313" key="2">
    <source>
        <dbReference type="EMBL" id="KAG5263486.1"/>
    </source>
</evidence>
<reference evidence="2" key="1">
    <citation type="submission" date="2020-10" db="EMBL/GenBank/DDBJ databases">
        <title>Chromosome-scale genome assembly of the Allis shad, Alosa alosa.</title>
        <authorList>
            <person name="Margot Z."/>
            <person name="Christophe K."/>
            <person name="Cabau C."/>
            <person name="Louis A."/>
            <person name="Berthelot C."/>
            <person name="Parey E."/>
            <person name="Roest Crollius H."/>
            <person name="Montfort J."/>
            <person name="Robinson-Rechavi M."/>
            <person name="Bucao C."/>
            <person name="Bouchez O."/>
            <person name="Gislard M."/>
            <person name="Lluch J."/>
            <person name="Milhes M."/>
            <person name="Lampietro C."/>
            <person name="Lopez Roques C."/>
            <person name="Donnadieu C."/>
            <person name="Braasch I."/>
            <person name="Desvignes T."/>
            <person name="Postlethwait J."/>
            <person name="Bobe J."/>
            <person name="Guiguen Y."/>
        </authorList>
    </citation>
    <scope>NUCLEOTIDE SEQUENCE</scope>
    <source>
        <strain evidence="2">M-15738</strain>
        <tissue evidence="2">Blood</tissue>
    </source>
</reference>
<sequence length="222" mass="25224">MFPWSAVFSLEPKVPGQRTSEELVINTLMLELGAMVKRTERVRLERAAQGRRRHSSSSSVDYSWLASVPVKAPFELTPGDVMGLQDLCSKIPPHLCGPAIVRFRKVVTEMEPDVQEVPRLFRTVLLNCLEEMESDAEMQARANLWEKQRSRSLSFVSFRSRFRSARGPGGFLGGSRGNLQEQAWLDEEEEEVPEKVAVQRGSRRTRSRSMPDISPLEQRVHS</sequence>
<name>A0AAV6FSX3_9TELE</name>
<dbReference type="Pfam" id="PF14473">
    <property type="entry name" value="RD3"/>
    <property type="match status" value="1"/>
</dbReference>
<organism evidence="2 3">
    <name type="scientific">Alosa alosa</name>
    <name type="common">allis shad</name>
    <dbReference type="NCBI Taxonomy" id="278164"/>
    <lineage>
        <taxon>Eukaryota</taxon>
        <taxon>Metazoa</taxon>
        <taxon>Chordata</taxon>
        <taxon>Craniata</taxon>
        <taxon>Vertebrata</taxon>
        <taxon>Euteleostomi</taxon>
        <taxon>Actinopterygii</taxon>
        <taxon>Neopterygii</taxon>
        <taxon>Teleostei</taxon>
        <taxon>Clupei</taxon>
        <taxon>Clupeiformes</taxon>
        <taxon>Clupeoidei</taxon>
        <taxon>Clupeidae</taxon>
        <taxon>Alosa</taxon>
    </lineage>
</organism>
<dbReference type="PANTHER" id="PTHR28489">
    <property type="entry name" value="RENTINAL DEGENERATION 3-LIKE"/>
    <property type="match status" value="1"/>
</dbReference>